<accession>M0BBX7</accession>
<name>M0BBX7_9EURY</name>
<feature type="transmembrane region" description="Helical" evidence="1">
    <location>
        <begin position="12"/>
        <end position="35"/>
    </location>
</feature>
<organism evidence="2 3">
    <name type="scientific">Halovivax asiaticus JCM 14624</name>
    <dbReference type="NCBI Taxonomy" id="1227490"/>
    <lineage>
        <taxon>Archaea</taxon>
        <taxon>Methanobacteriati</taxon>
        <taxon>Methanobacteriota</taxon>
        <taxon>Stenosarchaea group</taxon>
        <taxon>Halobacteria</taxon>
        <taxon>Halobacteriales</taxon>
        <taxon>Natrialbaceae</taxon>
        <taxon>Halovivax</taxon>
    </lineage>
</organism>
<evidence type="ECO:0000313" key="3">
    <source>
        <dbReference type="Proteomes" id="UP000011560"/>
    </source>
</evidence>
<protein>
    <submittedName>
        <fullName evidence="2">Uncharacterized protein</fullName>
    </submittedName>
</protein>
<keyword evidence="1" id="KW-0472">Membrane</keyword>
<dbReference type="Proteomes" id="UP000011560">
    <property type="component" value="Unassembled WGS sequence"/>
</dbReference>
<comment type="caution">
    <text evidence="2">The sequence shown here is derived from an EMBL/GenBank/DDBJ whole genome shotgun (WGS) entry which is preliminary data.</text>
</comment>
<evidence type="ECO:0000256" key="1">
    <source>
        <dbReference type="SAM" id="Phobius"/>
    </source>
</evidence>
<evidence type="ECO:0000313" key="2">
    <source>
        <dbReference type="EMBL" id="ELZ07154.1"/>
    </source>
</evidence>
<keyword evidence="1" id="KW-1133">Transmembrane helix</keyword>
<proteinExistence type="predicted"/>
<feature type="transmembrane region" description="Helical" evidence="1">
    <location>
        <begin position="41"/>
        <end position="61"/>
    </location>
</feature>
<dbReference type="OrthoDB" id="202859at2157"/>
<dbReference type="EMBL" id="AOIQ01000023">
    <property type="protein sequence ID" value="ELZ07154.1"/>
    <property type="molecule type" value="Genomic_DNA"/>
</dbReference>
<sequence>MVENPRKAYSALLVLVAAAVSGVIIASGFIAPEFMVEGNTFWLFIGAIVVMIACAIISWTVNLPYIIAEEFAANGGDN</sequence>
<dbReference type="STRING" id="1227490.C479_15262"/>
<reference evidence="2 3" key="1">
    <citation type="journal article" date="2014" name="PLoS Genet.">
        <title>Phylogenetically driven sequencing of extremely halophilic archaea reveals strategies for static and dynamic osmo-response.</title>
        <authorList>
            <person name="Becker E.A."/>
            <person name="Seitzer P.M."/>
            <person name="Tritt A."/>
            <person name="Larsen D."/>
            <person name="Krusor M."/>
            <person name="Yao A.I."/>
            <person name="Wu D."/>
            <person name="Madern D."/>
            <person name="Eisen J.A."/>
            <person name="Darling A.E."/>
            <person name="Facciotti M.T."/>
        </authorList>
    </citation>
    <scope>NUCLEOTIDE SEQUENCE [LARGE SCALE GENOMIC DNA]</scope>
    <source>
        <strain evidence="2 3">JCM 14624</strain>
    </source>
</reference>
<keyword evidence="1" id="KW-0812">Transmembrane</keyword>
<keyword evidence="3" id="KW-1185">Reference proteome</keyword>
<gene>
    <name evidence="2" type="ORF">C479_15262</name>
</gene>
<dbReference type="AlphaFoldDB" id="M0BBX7"/>
<dbReference type="RefSeq" id="WP_007704532.1">
    <property type="nucleotide sequence ID" value="NZ_AOIQ01000023.1"/>
</dbReference>